<evidence type="ECO:0000313" key="4">
    <source>
        <dbReference type="Proteomes" id="UP001153069"/>
    </source>
</evidence>
<protein>
    <submittedName>
        <fullName evidence="3">Leucine carboxyl methyltransferase</fullName>
    </submittedName>
</protein>
<proteinExistence type="predicted"/>
<keyword evidence="2" id="KW-0808">Transferase</keyword>
<sequence>MKEDKPSFTAVFVALTVIMLGQIAFPLVPPGSVPLQMALLEAVGLPWDEYLFLLLLRSPLGPLVSRLVIGLADMVCPKSLKLVGFRKCFIQQQVQQFLQEHATQNPQVLILAAGYDTLSLRLAKQYPQVPFWEIDHPATGNFKNKIWTNQDSNNTDTKGPLRILGTKPDNLHHATVDLTIHKSLAATLGDNNKKPNYNIASPTVVIVEGLSMYLTKEQIQNLLEDISHAVGPQSIVTFDMLATKYDDKDNQPYPDCGFFLSPLILLYLKLKSEPWLLGLDAKILKEDILGGNNSKWTLHAGVESYGPANLAAIRLRDS</sequence>
<organism evidence="3 4">
    <name type="scientific">Seminavis robusta</name>
    <dbReference type="NCBI Taxonomy" id="568900"/>
    <lineage>
        <taxon>Eukaryota</taxon>
        <taxon>Sar</taxon>
        <taxon>Stramenopiles</taxon>
        <taxon>Ochrophyta</taxon>
        <taxon>Bacillariophyta</taxon>
        <taxon>Bacillariophyceae</taxon>
        <taxon>Bacillariophycidae</taxon>
        <taxon>Naviculales</taxon>
        <taxon>Naviculaceae</taxon>
        <taxon>Seminavis</taxon>
    </lineage>
</organism>
<gene>
    <name evidence="3" type="ORF">SEMRO_574_G169100.1</name>
</gene>
<name>A0A9N8E7C7_9STRA</name>
<dbReference type="SUPFAM" id="SSF53335">
    <property type="entry name" value="S-adenosyl-L-methionine-dependent methyltransferases"/>
    <property type="match status" value="1"/>
</dbReference>
<dbReference type="Proteomes" id="UP001153069">
    <property type="component" value="Unassembled WGS sequence"/>
</dbReference>
<dbReference type="PANTHER" id="PTHR43619:SF2">
    <property type="entry name" value="S-ADENOSYL-L-METHIONINE-DEPENDENT METHYLTRANSFERASES SUPERFAMILY PROTEIN"/>
    <property type="match status" value="1"/>
</dbReference>
<evidence type="ECO:0000256" key="2">
    <source>
        <dbReference type="ARBA" id="ARBA00022679"/>
    </source>
</evidence>
<reference evidence="3" key="1">
    <citation type="submission" date="2020-06" db="EMBL/GenBank/DDBJ databases">
        <authorList>
            <consortium name="Plant Systems Biology data submission"/>
        </authorList>
    </citation>
    <scope>NUCLEOTIDE SEQUENCE</scope>
    <source>
        <strain evidence="3">D6</strain>
    </source>
</reference>
<evidence type="ECO:0000313" key="3">
    <source>
        <dbReference type="EMBL" id="CAB9513139.1"/>
    </source>
</evidence>
<accession>A0A9N8E7C7</accession>
<comment type="caution">
    <text evidence="3">The sequence shown here is derived from an EMBL/GenBank/DDBJ whole genome shotgun (WGS) entry which is preliminary data.</text>
</comment>
<dbReference type="EMBL" id="CAICTM010000573">
    <property type="protein sequence ID" value="CAB9513139.1"/>
    <property type="molecule type" value="Genomic_DNA"/>
</dbReference>
<dbReference type="GO" id="GO:0032259">
    <property type="term" value="P:methylation"/>
    <property type="evidence" value="ECO:0007669"/>
    <property type="project" value="UniProtKB-KW"/>
</dbReference>
<dbReference type="GO" id="GO:0008168">
    <property type="term" value="F:methyltransferase activity"/>
    <property type="evidence" value="ECO:0007669"/>
    <property type="project" value="UniProtKB-KW"/>
</dbReference>
<dbReference type="PANTHER" id="PTHR43619">
    <property type="entry name" value="S-ADENOSYL-L-METHIONINE-DEPENDENT METHYLTRANSFERASE YKTD-RELATED"/>
    <property type="match status" value="1"/>
</dbReference>
<dbReference type="InterPro" id="IPR029063">
    <property type="entry name" value="SAM-dependent_MTases_sf"/>
</dbReference>
<keyword evidence="4" id="KW-1185">Reference proteome</keyword>
<dbReference type="InterPro" id="IPR007213">
    <property type="entry name" value="Ppm1/Ppm2/Tcmp"/>
</dbReference>
<dbReference type="Pfam" id="PF04072">
    <property type="entry name" value="LCM"/>
    <property type="match status" value="1"/>
</dbReference>
<dbReference type="AlphaFoldDB" id="A0A9N8E7C7"/>
<dbReference type="OrthoDB" id="203237at2759"/>
<keyword evidence="1 3" id="KW-0489">Methyltransferase</keyword>
<dbReference type="Gene3D" id="3.40.50.150">
    <property type="entry name" value="Vaccinia Virus protein VP39"/>
    <property type="match status" value="1"/>
</dbReference>
<evidence type="ECO:0000256" key="1">
    <source>
        <dbReference type="ARBA" id="ARBA00022603"/>
    </source>
</evidence>